<feature type="repeat" description="Solcar" evidence="9">
    <location>
        <begin position="149"/>
        <end position="300"/>
    </location>
</feature>
<keyword evidence="13" id="KW-1185">Reference proteome</keyword>
<keyword evidence="2 10" id="KW-0813">Transport</keyword>
<feature type="region of interest" description="Disordered" evidence="11">
    <location>
        <begin position="1"/>
        <end position="27"/>
    </location>
</feature>
<dbReference type="GO" id="GO:0015218">
    <property type="term" value="F:pyrimidine nucleotide transmembrane transporter activity"/>
    <property type="evidence" value="ECO:0007669"/>
    <property type="project" value="InterPro"/>
</dbReference>
<evidence type="ECO:0000313" key="13">
    <source>
        <dbReference type="Proteomes" id="UP001153365"/>
    </source>
</evidence>
<dbReference type="PANTHER" id="PTHR45829:SF4">
    <property type="entry name" value="MITOCHONDRIAL CARRIER PROTEIN RIM2"/>
    <property type="match status" value="1"/>
</dbReference>
<evidence type="ECO:0000256" key="11">
    <source>
        <dbReference type="SAM" id="MobiDB-lite"/>
    </source>
</evidence>
<dbReference type="PANTHER" id="PTHR45829">
    <property type="entry name" value="MITOCHONDRIAL CARRIER PROTEIN RIM2"/>
    <property type="match status" value="1"/>
</dbReference>
<keyword evidence="7" id="KW-0496">Mitochondrion</keyword>
<evidence type="ECO:0000256" key="10">
    <source>
        <dbReference type="RuleBase" id="RU000488"/>
    </source>
</evidence>
<dbReference type="Proteomes" id="UP001153365">
    <property type="component" value="Unassembled WGS sequence"/>
</dbReference>
<dbReference type="InterPro" id="IPR018108">
    <property type="entry name" value="MCP_transmembrane"/>
</dbReference>
<evidence type="ECO:0000256" key="3">
    <source>
        <dbReference type="ARBA" id="ARBA00022692"/>
    </source>
</evidence>
<dbReference type="Pfam" id="PF00153">
    <property type="entry name" value="Mito_carr"/>
    <property type="match status" value="4"/>
</dbReference>
<dbReference type="GO" id="GO:1990519">
    <property type="term" value="P:pyrimidine nucleotide import into mitochondrion"/>
    <property type="evidence" value="ECO:0007669"/>
    <property type="project" value="TreeGrafter"/>
</dbReference>
<comment type="caution">
    <text evidence="12">The sequence shown here is derived from an EMBL/GenBank/DDBJ whole genome shotgun (WGS) entry which is preliminary data.</text>
</comment>
<name>A0AAV0AI97_PHAPC</name>
<evidence type="ECO:0000256" key="4">
    <source>
        <dbReference type="ARBA" id="ARBA00022737"/>
    </source>
</evidence>
<dbReference type="GO" id="GO:0005743">
    <property type="term" value="C:mitochondrial inner membrane"/>
    <property type="evidence" value="ECO:0007669"/>
    <property type="project" value="UniProtKB-SubCell"/>
</dbReference>
<reference evidence="12" key="1">
    <citation type="submission" date="2022-06" db="EMBL/GenBank/DDBJ databases">
        <authorList>
            <consortium name="SYNGENTA / RWTH Aachen University"/>
        </authorList>
    </citation>
    <scope>NUCLEOTIDE SEQUENCE</scope>
</reference>
<comment type="similarity">
    <text evidence="10">Belongs to the mitochondrial carrier (TC 2.A.29) family.</text>
</comment>
<evidence type="ECO:0000256" key="9">
    <source>
        <dbReference type="PROSITE-ProRule" id="PRU00282"/>
    </source>
</evidence>
<sequence length="407" mass="45026">MMRSGEDRTTGSSEQSTSSTSHSDLRSKPPGYVHFVAGGLGGMCGATVTAPFDLVKTRLQSSVYPQRVAESPKLYASKAMSTRMFYHFVDTARMIRDIHKNESFRALFRGLGPTLVGTMPARAINFYVYGTGKEIYTRLLGRSDDPNDQSTLVHVCSAITAGIATATVTNPIWVVKTRLQLDQSSSNPPKLSYPSTSIPVVSRNDIFSKTCKSLPTNPQNFNHRSQVLSDSHPYSNRASINASSLKSFSSSGSLGDSIRCIIKIFQGEGLVGFYRGLSASYLGVAEGTIQWVLYEKLKRWGMRIDENDPRIRQETWVSQIFAAGTAKLMATSITYPHEVIRTRLRQKPPPFPLKSKYTGLITTFKVILAEEGVKAFYGGLSPHLMRVVPNAVVMYTVYETALSLYRQ</sequence>
<keyword evidence="8 9" id="KW-0472">Membrane</keyword>
<keyword evidence="6" id="KW-1133">Transmembrane helix</keyword>
<feature type="repeat" description="Solcar" evidence="9">
    <location>
        <begin position="314"/>
        <end position="404"/>
    </location>
</feature>
<dbReference type="AlphaFoldDB" id="A0AAV0AI97"/>
<dbReference type="InterPro" id="IPR023395">
    <property type="entry name" value="MCP_dom_sf"/>
</dbReference>
<keyword evidence="5" id="KW-0999">Mitochondrion inner membrane</keyword>
<accession>A0AAV0AI97</accession>
<dbReference type="Gene3D" id="1.50.40.10">
    <property type="entry name" value="Mitochondrial carrier domain"/>
    <property type="match status" value="2"/>
</dbReference>
<dbReference type="EMBL" id="CALTRL010000447">
    <property type="protein sequence ID" value="CAH7668145.1"/>
    <property type="molecule type" value="Genomic_DNA"/>
</dbReference>
<feature type="compositionally biased region" description="Low complexity" evidence="11">
    <location>
        <begin position="10"/>
        <end position="22"/>
    </location>
</feature>
<evidence type="ECO:0000256" key="8">
    <source>
        <dbReference type="ARBA" id="ARBA00023136"/>
    </source>
</evidence>
<proteinExistence type="inferred from homology"/>
<evidence type="ECO:0000256" key="7">
    <source>
        <dbReference type="ARBA" id="ARBA00023128"/>
    </source>
</evidence>
<dbReference type="InterPro" id="IPR049562">
    <property type="entry name" value="SLC25A33/36-like"/>
</dbReference>
<dbReference type="SUPFAM" id="SSF103506">
    <property type="entry name" value="Mitochondrial carrier"/>
    <property type="match status" value="1"/>
</dbReference>
<dbReference type="InterPro" id="IPR002067">
    <property type="entry name" value="MCP"/>
</dbReference>
<evidence type="ECO:0000256" key="6">
    <source>
        <dbReference type="ARBA" id="ARBA00022989"/>
    </source>
</evidence>
<evidence type="ECO:0000256" key="1">
    <source>
        <dbReference type="ARBA" id="ARBA00004448"/>
    </source>
</evidence>
<keyword evidence="4" id="KW-0677">Repeat</keyword>
<keyword evidence="3 9" id="KW-0812">Transmembrane</keyword>
<gene>
    <name evidence="12" type="ORF">PPACK8108_LOCUS2612</name>
</gene>
<dbReference type="PROSITE" id="PS50920">
    <property type="entry name" value="SOLCAR"/>
    <property type="match status" value="3"/>
</dbReference>
<evidence type="ECO:0000313" key="12">
    <source>
        <dbReference type="EMBL" id="CAH7668145.1"/>
    </source>
</evidence>
<feature type="repeat" description="Solcar" evidence="9">
    <location>
        <begin position="29"/>
        <end position="135"/>
    </location>
</feature>
<protein>
    <submittedName>
        <fullName evidence="12">Internal membrane protein</fullName>
    </submittedName>
</protein>
<comment type="subcellular location">
    <subcellularLocation>
        <location evidence="1">Mitochondrion inner membrane</location>
        <topology evidence="1">Multi-pass membrane protein</topology>
    </subcellularLocation>
</comment>
<evidence type="ECO:0000256" key="5">
    <source>
        <dbReference type="ARBA" id="ARBA00022792"/>
    </source>
</evidence>
<evidence type="ECO:0000256" key="2">
    <source>
        <dbReference type="ARBA" id="ARBA00022448"/>
    </source>
</evidence>
<dbReference type="PRINTS" id="PR00926">
    <property type="entry name" value="MITOCARRIER"/>
</dbReference>
<organism evidence="12 13">
    <name type="scientific">Phakopsora pachyrhizi</name>
    <name type="common">Asian soybean rust disease fungus</name>
    <dbReference type="NCBI Taxonomy" id="170000"/>
    <lineage>
        <taxon>Eukaryota</taxon>
        <taxon>Fungi</taxon>
        <taxon>Dikarya</taxon>
        <taxon>Basidiomycota</taxon>
        <taxon>Pucciniomycotina</taxon>
        <taxon>Pucciniomycetes</taxon>
        <taxon>Pucciniales</taxon>
        <taxon>Phakopsoraceae</taxon>
        <taxon>Phakopsora</taxon>
    </lineage>
</organism>